<feature type="domain" description="Fe/B12 periplasmic-binding" evidence="7">
    <location>
        <begin position="92"/>
        <end position="350"/>
    </location>
</feature>
<dbReference type="OrthoDB" id="63946at2"/>
<dbReference type="CDD" id="cd01140">
    <property type="entry name" value="FatB"/>
    <property type="match status" value="1"/>
</dbReference>
<protein>
    <recommendedName>
        <fullName evidence="7">Fe/B12 periplasmic-binding domain-containing protein</fullName>
    </recommendedName>
</protein>
<keyword evidence="3" id="KW-0813">Transport</keyword>
<dbReference type="Gene3D" id="3.40.50.1980">
    <property type="entry name" value="Nitrogenase molybdenum iron protein domain"/>
    <property type="match status" value="2"/>
</dbReference>
<dbReference type="InterPro" id="IPR002491">
    <property type="entry name" value="ABC_transptr_periplasmic_BD"/>
</dbReference>
<feature type="signal peptide" evidence="6">
    <location>
        <begin position="1"/>
        <end position="16"/>
    </location>
</feature>
<comment type="subcellular location">
    <subcellularLocation>
        <location evidence="1">Cell envelope</location>
    </subcellularLocation>
</comment>
<dbReference type="AlphaFoldDB" id="K9ECN6"/>
<dbReference type="RefSeq" id="WP_003776297.1">
    <property type="nucleotide sequence ID" value="NZ_JH992957.1"/>
</dbReference>
<dbReference type="PROSITE" id="PS51257">
    <property type="entry name" value="PROKAR_LIPOPROTEIN"/>
    <property type="match status" value="1"/>
</dbReference>
<evidence type="ECO:0000313" key="9">
    <source>
        <dbReference type="Proteomes" id="UP000009875"/>
    </source>
</evidence>
<feature type="compositionally biased region" description="Acidic residues" evidence="5">
    <location>
        <begin position="33"/>
        <end position="43"/>
    </location>
</feature>
<dbReference type="EMBL" id="AGXA01000002">
    <property type="protein sequence ID" value="EKU94403.1"/>
    <property type="molecule type" value="Genomic_DNA"/>
</dbReference>
<evidence type="ECO:0000256" key="5">
    <source>
        <dbReference type="SAM" id="MobiDB-lite"/>
    </source>
</evidence>
<evidence type="ECO:0000256" key="4">
    <source>
        <dbReference type="ARBA" id="ARBA00022729"/>
    </source>
</evidence>
<dbReference type="HOGENOM" id="CLU_038034_3_1_9"/>
<keyword evidence="4 6" id="KW-0732">Signal</keyword>
<reference evidence="8 9" key="1">
    <citation type="submission" date="2012-09" db="EMBL/GenBank/DDBJ databases">
        <title>The Genome Sequence of Alloiococcus otitis ATCC 51267.</title>
        <authorList>
            <consortium name="The Broad Institute Genome Sequencing Platform"/>
            <person name="Earl A."/>
            <person name="Ward D."/>
            <person name="Feldgarden M."/>
            <person name="Gevers D."/>
            <person name="Huys G."/>
            <person name="Walker B."/>
            <person name="Young S.K."/>
            <person name="Zeng Q."/>
            <person name="Gargeya S."/>
            <person name="Fitzgerald M."/>
            <person name="Haas B."/>
            <person name="Abouelleil A."/>
            <person name="Alvarado L."/>
            <person name="Arachchi H.M."/>
            <person name="Berlin A.M."/>
            <person name="Chapman S.B."/>
            <person name="Goldberg J."/>
            <person name="Griggs A."/>
            <person name="Gujja S."/>
            <person name="Hansen M."/>
            <person name="Howarth C."/>
            <person name="Imamovic A."/>
            <person name="Larimer J."/>
            <person name="McCowen C."/>
            <person name="Montmayeur A."/>
            <person name="Murphy C."/>
            <person name="Neiman D."/>
            <person name="Pearson M."/>
            <person name="Priest M."/>
            <person name="Roberts A."/>
            <person name="Saif S."/>
            <person name="Shea T."/>
            <person name="Sisk P."/>
            <person name="Sykes S."/>
            <person name="Wortman J."/>
            <person name="Nusbaum C."/>
            <person name="Birren B."/>
        </authorList>
    </citation>
    <scope>NUCLEOTIDE SEQUENCE [LARGE SCALE GENOMIC DNA]</scope>
    <source>
        <strain evidence="8 9">ATCC 51267</strain>
    </source>
</reference>
<evidence type="ECO:0000256" key="6">
    <source>
        <dbReference type="SAM" id="SignalP"/>
    </source>
</evidence>
<dbReference type="Pfam" id="PF01497">
    <property type="entry name" value="Peripla_BP_2"/>
    <property type="match status" value="1"/>
</dbReference>
<sequence length="350" mass="38114">MKKLIYLSLLSSLTLAACQNDQNPNESGQEETSQVEDSQEEMNQDQGSQSEDSGADQEDEEGEEDQADGDQAQLEVTDPLGHQVSLPSDPERLAVFDNGQLDILQDLGLADRVVATATDNLPDHLQEFADLPVAGTLHEIDLEIANAEEPDLAIVARRSSDNYDAVSQVAPTLDMSDADGDLWASIQENLSLYGEIFNLEDEASAIESDLEASLSDLQEQNEASDLSTLVLMTNEGALSAFGSGSRYSFVHDLFGFEPVDTGIEASRHGMDVSYEYVVDQNPDLIFVIDRTAAIGGDQEAGEFSDNPLIQETDAYQKDNIVYLTPDVWYLSEGGTQALAQMIEEVSVVFD</sequence>
<organism evidence="8 9">
    <name type="scientific">Alloiococcus otitis ATCC 51267</name>
    <dbReference type="NCBI Taxonomy" id="883081"/>
    <lineage>
        <taxon>Bacteria</taxon>
        <taxon>Bacillati</taxon>
        <taxon>Bacillota</taxon>
        <taxon>Bacilli</taxon>
        <taxon>Lactobacillales</taxon>
        <taxon>Carnobacteriaceae</taxon>
        <taxon>Alloiococcus</taxon>
    </lineage>
</organism>
<dbReference type="STRING" id="883081.HMPREF9698_00131"/>
<evidence type="ECO:0000256" key="2">
    <source>
        <dbReference type="ARBA" id="ARBA00008814"/>
    </source>
</evidence>
<dbReference type="GO" id="GO:0030288">
    <property type="term" value="C:outer membrane-bounded periplasmic space"/>
    <property type="evidence" value="ECO:0007669"/>
    <property type="project" value="TreeGrafter"/>
</dbReference>
<feature type="compositionally biased region" description="Polar residues" evidence="5">
    <location>
        <begin position="19"/>
        <end position="32"/>
    </location>
</feature>
<dbReference type="PROSITE" id="PS50983">
    <property type="entry name" value="FE_B12_PBP"/>
    <property type="match status" value="1"/>
</dbReference>
<dbReference type="InterPro" id="IPR033870">
    <property type="entry name" value="FatB"/>
</dbReference>
<feature type="region of interest" description="Disordered" evidence="5">
    <location>
        <begin position="19"/>
        <end position="69"/>
    </location>
</feature>
<evidence type="ECO:0000256" key="3">
    <source>
        <dbReference type="ARBA" id="ARBA00022448"/>
    </source>
</evidence>
<evidence type="ECO:0000313" key="8">
    <source>
        <dbReference type="EMBL" id="EKU94403.1"/>
    </source>
</evidence>
<comment type="caution">
    <text evidence="8">The sequence shown here is derived from an EMBL/GenBank/DDBJ whole genome shotgun (WGS) entry which is preliminary data.</text>
</comment>
<evidence type="ECO:0000256" key="1">
    <source>
        <dbReference type="ARBA" id="ARBA00004196"/>
    </source>
</evidence>
<name>K9ECN6_9LACT</name>
<feature type="compositionally biased region" description="Acidic residues" evidence="5">
    <location>
        <begin position="53"/>
        <end position="68"/>
    </location>
</feature>
<feature type="chain" id="PRO_5038936486" description="Fe/B12 periplasmic-binding domain-containing protein" evidence="6">
    <location>
        <begin position="17"/>
        <end position="350"/>
    </location>
</feature>
<dbReference type="SUPFAM" id="SSF53807">
    <property type="entry name" value="Helical backbone' metal receptor"/>
    <property type="match status" value="1"/>
</dbReference>
<keyword evidence="9" id="KW-1185">Reference proteome</keyword>
<dbReference type="InterPro" id="IPR051313">
    <property type="entry name" value="Bact_iron-sidero_bind"/>
</dbReference>
<evidence type="ECO:0000259" key="7">
    <source>
        <dbReference type="PROSITE" id="PS50983"/>
    </source>
</evidence>
<dbReference type="PANTHER" id="PTHR30532:SF28">
    <property type="entry name" value="PETROBACTIN-BINDING PROTEIN YCLQ"/>
    <property type="match status" value="1"/>
</dbReference>
<dbReference type="eggNOG" id="COG4607">
    <property type="taxonomic scope" value="Bacteria"/>
</dbReference>
<dbReference type="Proteomes" id="UP000009875">
    <property type="component" value="Unassembled WGS sequence"/>
</dbReference>
<accession>K9ECN6</accession>
<proteinExistence type="inferred from homology"/>
<gene>
    <name evidence="8" type="ORF">HMPREF9698_00131</name>
</gene>
<dbReference type="GO" id="GO:1901678">
    <property type="term" value="P:iron coordination entity transport"/>
    <property type="evidence" value="ECO:0007669"/>
    <property type="project" value="UniProtKB-ARBA"/>
</dbReference>
<dbReference type="PANTHER" id="PTHR30532">
    <property type="entry name" value="IRON III DICITRATE-BINDING PERIPLASMIC PROTEIN"/>
    <property type="match status" value="1"/>
</dbReference>
<comment type="similarity">
    <text evidence="2">Belongs to the bacterial solute-binding protein 8 family.</text>
</comment>